<protein>
    <submittedName>
        <fullName evidence="2">Uncharacterized protein</fullName>
    </submittedName>
</protein>
<sequence length="130" mass="14819">MEDSRTSTSSQRSEQLSTGNSRNIPVPIQELVYDSKTEAVGTFFKPLDRENELLYSSEEVHGSRKDRGPFEWLDTHVLQMTSPEDKSFFKKSRNFVRKPEEGQQTCGSSSIVHKQRSALKSPKKGQENPK</sequence>
<feature type="compositionally biased region" description="Polar residues" evidence="1">
    <location>
        <begin position="102"/>
        <end position="112"/>
    </location>
</feature>
<feature type="region of interest" description="Disordered" evidence="1">
    <location>
        <begin position="95"/>
        <end position="130"/>
    </location>
</feature>
<comment type="caution">
    <text evidence="2">The sequence shown here is derived from an EMBL/GenBank/DDBJ whole genome shotgun (WGS) entry which is preliminary data.</text>
</comment>
<name>A0A9Q3C1I5_9BASI</name>
<reference evidence="2" key="1">
    <citation type="submission" date="2021-03" db="EMBL/GenBank/DDBJ databases">
        <title>Draft genome sequence of rust myrtle Austropuccinia psidii MF-1, a brazilian biotype.</title>
        <authorList>
            <person name="Quecine M.C."/>
            <person name="Pachon D.M.R."/>
            <person name="Bonatelli M.L."/>
            <person name="Correr F.H."/>
            <person name="Franceschini L.M."/>
            <person name="Leite T.F."/>
            <person name="Margarido G.R.A."/>
            <person name="Almeida C.A."/>
            <person name="Ferrarezi J.A."/>
            <person name="Labate C.A."/>
        </authorList>
    </citation>
    <scope>NUCLEOTIDE SEQUENCE</scope>
    <source>
        <strain evidence="2">MF-1</strain>
    </source>
</reference>
<dbReference type="Proteomes" id="UP000765509">
    <property type="component" value="Unassembled WGS sequence"/>
</dbReference>
<evidence type="ECO:0000256" key="1">
    <source>
        <dbReference type="SAM" id="MobiDB-lite"/>
    </source>
</evidence>
<evidence type="ECO:0000313" key="2">
    <source>
        <dbReference type="EMBL" id="MBW0474606.1"/>
    </source>
</evidence>
<feature type="region of interest" description="Disordered" evidence="1">
    <location>
        <begin position="1"/>
        <end position="25"/>
    </location>
</feature>
<feature type="compositionally biased region" description="Low complexity" evidence="1">
    <location>
        <begin position="1"/>
        <end position="18"/>
    </location>
</feature>
<keyword evidence="3" id="KW-1185">Reference proteome</keyword>
<accession>A0A9Q3C1I5</accession>
<dbReference type="EMBL" id="AVOT02003799">
    <property type="protein sequence ID" value="MBW0474606.1"/>
    <property type="molecule type" value="Genomic_DNA"/>
</dbReference>
<evidence type="ECO:0000313" key="3">
    <source>
        <dbReference type="Proteomes" id="UP000765509"/>
    </source>
</evidence>
<organism evidence="2 3">
    <name type="scientific">Austropuccinia psidii MF-1</name>
    <dbReference type="NCBI Taxonomy" id="1389203"/>
    <lineage>
        <taxon>Eukaryota</taxon>
        <taxon>Fungi</taxon>
        <taxon>Dikarya</taxon>
        <taxon>Basidiomycota</taxon>
        <taxon>Pucciniomycotina</taxon>
        <taxon>Pucciniomycetes</taxon>
        <taxon>Pucciniales</taxon>
        <taxon>Sphaerophragmiaceae</taxon>
        <taxon>Austropuccinia</taxon>
    </lineage>
</organism>
<gene>
    <name evidence="2" type="ORF">O181_014321</name>
</gene>
<proteinExistence type="predicted"/>
<feature type="compositionally biased region" description="Basic residues" evidence="1">
    <location>
        <begin position="113"/>
        <end position="123"/>
    </location>
</feature>
<dbReference type="AlphaFoldDB" id="A0A9Q3C1I5"/>